<dbReference type="AlphaFoldDB" id="A0A101QXE8"/>
<dbReference type="GeneID" id="91426029"/>
<protein>
    <submittedName>
        <fullName evidence="1">Uncharacterized protein</fullName>
    </submittedName>
</protein>
<evidence type="ECO:0000313" key="1">
    <source>
        <dbReference type="EMBL" id="KUN37712.1"/>
    </source>
</evidence>
<sequence>MQDTTMRARARERSGRLEADRRLVERQQEAIVCAAVQVGGTSVAVAPEVLAEALAQLDADHARLTDEIGHWAAVAGQGDRL</sequence>
<proteinExistence type="predicted"/>
<dbReference type="RefSeq" id="WP_067233815.1">
    <property type="nucleotide sequence ID" value="NZ_KQ948553.1"/>
</dbReference>
<name>A0A101QXE8_9ACTN</name>
<organism evidence="1 2">
    <name type="scientific">Streptomyces longwoodensis</name>
    <dbReference type="NCBI Taxonomy" id="68231"/>
    <lineage>
        <taxon>Bacteria</taxon>
        <taxon>Bacillati</taxon>
        <taxon>Actinomycetota</taxon>
        <taxon>Actinomycetes</taxon>
        <taxon>Kitasatosporales</taxon>
        <taxon>Streptomycetaceae</taxon>
        <taxon>Streptomyces</taxon>
    </lineage>
</organism>
<evidence type="ECO:0000313" key="2">
    <source>
        <dbReference type="Proteomes" id="UP000053271"/>
    </source>
</evidence>
<dbReference type="STRING" id="68231.AQJ30_15625"/>
<accession>A0A101QXE8</accession>
<comment type="caution">
    <text evidence="1">The sequence shown here is derived from an EMBL/GenBank/DDBJ whole genome shotgun (WGS) entry which is preliminary data.</text>
</comment>
<dbReference type="Proteomes" id="UP000053271">
    <property type="component" value="Unassembled WGS sequence"/>
</dbReference>
<dbReference type="EMBL" id="LMWS01000018">
    <property type="protein sequence ID" value="KUN37712.1"/>
    <property type="molecule type" value="Genomic_DNA"/>
</dbReference>
<gene>
    <name evidence="1" type="ORF">AQJ30_15625</name>
</gene>
<keyword evidence="2" id="KW-1185">Reference proteome</keyword>
<reference evidence="1 2" key="1">
    <citation type="submission" date="2015-10" db="EMBL/GenBank/DDBJ databases">
        <title>Draft genome sequence of Streptomyces longwoodensis DSM 41677, type strain for the species Streptomyces longwoodensis.</title>
        <authorList>
            <person name="Ruckert C."/>
            <person name="Winkler A."/>
            <person name="Kalinowski J."/>
            <person name="Kampfer P."/>
            <person name="Glaeser S."/>
        </authorList>
    </citation>
    <scope>NUCLEOTIDE SEQUENCE [LARGE SCALE GENOMIC DNA]</scope>
    <source>
        <strain evidence="1 2">DSM 41677</strain>
    </source>
</reference>